<accession>A0A7J7KDH7</accession>
<proteinExistence type="predicted"/>
<dbReference type="AlphaFoldDB" id="A0A7J7KDH7"/>
<evidence type="ECO:0000313" key="1">
    <source>
        <dbReference type="EMBL" id="KAF6036712.1"/>
    </source>
</evidence>
<protein>
    <submittedName>
        <fullName evidence="1">Uncharacterized protein</fullName>
    </submittedName>
</protein>
<reference evidence="1" key="1">
    <citation type="submission" date="2020-06" db="EMBL/GenBank/DDBJ databases">
        <title>Draft genome of Bugula neritina, a colonial animal packing powerful symbionts and potential medicines.</title>
        <authorList>
            <person name="Rayko M."/>
        </authorList>
    </citation>
    <scope>NUCLEOTIDE SEQUENCE [LARGE SCALE GENOMIC DNA]</scope>
    <source>
        <strain evidence="1">Kwan_BN1</strain>
    </source>
</reference>
<name>A0A7J7KDH7_BUGNE</name>
<comment type="caution">
    <text evidence="1">The sequence shown here is derived from an EMBL/GenBank/DDBJ whole genome shotgun (WGS) entry which is preliminary data.</text>
</comment>
<gene>
    <name evidence="1" type="ORF">EB796_004984</name>
</gene>
<keyword evidence="2" id="KW-1185">Reference proteome</keyword>
<evidence type="ECO:0000313" key="2">
    <source>
        <dbReference type="Proteomes" id="UP000593567"/>
    </source>
</evidence>
<dbReference type="Proteomes" id="UP000593567">
    <property type="component" value="Unassembled WGS sequence"/>
</dbReference>
<sequence length="124" mass="14963">MLTHLLIKFVNINHIERKRNREKYLTNLIAMAGYMMQEETDRLHVDWLYDNIKGPRPTKEMLSVAARNRMILAYQHSPGRQLLRRRPVPEPYIQPNRLLLTAPMHPVKVAYDRRNREYFKFYAL</sequence>
<dbReference type="EMBL" id="VXIV02000685">
    <property type="protein sequence ID" value="KAF6036712.1"/>
    <property type="molecule type" value="Genomic_DNA"/>
</dbReference>
<organism evidence="1 2">
    <name type="scientific">Bugula neritina</name>
    <name type="common">Brown bryozoan</name>
    <name type="synonym">Sertularia neritina</name>
    <dbReference type="NCBI Taxonomy" id="10212"/>
    <lineage>
        <taxon>Eukaryota</taxon>
        <taxon>Metazoa</taxon>
        <taxon>Spiralia</taxon>
        <taxon>Lophotrochozoa</taxon>
        <taxon>Bryozoa</taxon>
        <taxon>Gymnolaemata</taxon>
        <taxon>Cheilostomatida</taxon>
        <taxon>Flustrina</taxon>
        <taxon>Buguloidea</taxon>
        <taxon>Bugulidae</taxon>
        <taxon>Bugula</taxon>
    </lineage>
</organism>